<dbReference type="PANTHER" id="PTHR30474:SF2">
    <property type="entry name" value="PEPTIDOGLYCAN GLYCOSYLTRANSFERASE FTSW-RELATED"/>
    <property type="match status" value="1"/>
</dbReference>
<evidence type="ECO:0000313" key="17">
    <source>
        <dbReference type="EMBL" id="MBB3005413.1"/>
    </source>
</evidence>
<feature type="transmembrane region" description="Helical" evidence="16">
    <location>
        <begin position="201"/>
        <end position="218"/>
    </location>
</feature>
<keyword evidence="12 16" id="KW-0131">Cell cycle</keyword>
<evidence type="ECO:0000256" key="3">
    <source>
        <dbReference type="ARBA" id="ARBA00022475"/>
    </source>
</evidence>
<comment type="subcellular location">
    <subcellularLocation>
        <location evidence="16">Cell inner membrane</location>
        <topology evidence="16">Multi-pass membrane protein</topology>
    </subcellularLocation>
    <subcellularLocation>
        <location evidence="1">Cell membrane</location>
        <topology evidence="1">Multi-pass membrane protein</topology>
    </subcellularLocation>
    <text evidence="16">Localizes to the division septum.</text>
</comment>
<evidence type="ECO:0000256" key="9">
    <source>
        <dbReference type="ARBA" id="ARBA00022984"/>
    </source>
</evidence>
<keyword evidence="9 16" id="KW-0573">Peptidoglycan synthesis</keyword>
<feature type="transmembrane region" description="Helical" evidence="16">
    <location>
        <begin position="150"/>
        <end position="166"/>
    </location>
</feature>
<feature type="transmembrane region" description="Helical" evidence="16">
    <location>
        <begin position="81"/>
        <end position="101"/>
    </location>
</feature>
<evidence type="ECO:0000313" key="18">
    <source>
        <dbReference type="Proteomes" id="UP000578036"/>
    </source>
</evidence>
<dbReference type="GO" id="GO:0015648">
    <property type="term" value="F:lipid-linked peptidoglycan transporter activity"/>
    <property type="evidence" value="ECO:0007669"/>
    <property type="project" value="TreeGrafter"/>
</dbReference>
<dbReference type="GO" id="GO:0008360">
    <property type="term" value="P:regulation of cell shape"/>
    <property type="evidence" value="ECO:0007669"/>
    <property type="project" value="UniProtKB-KW"/>
</dbReference>
<keyword evidence="16" id="KW-0997">Cell inner membrane</keyword>
<feature type="transmembrane region" description="Helical" evidence="16">
    <location>
        <begin position="44"/>
        <end position="66"/>
    </location>
</feature>
<dbReference type="RefSeq" id="WP_092306208.1">
    <property type="nucleotide sequence ID" value="NZ_FMAD01000001.1"/>
</dbReference>
<dbReference type="PANTHER" id="PTHR30474">
    <property type="entry name" value="CELL CYCLE PROTEIN"/>
    <property type="match status" value="1"/>
</dbReference>
<evidence type="ECO:0000256" key="16">
    <source>
        <dbReference type="HAMAP-Rule" id="MF_00913"/>
    </source>
</evidence>
<reference evidence="17 18" key="1">
    <citation type="submission" date="2020-08" db="EMBL/GenBank/DDBJ databases">
        <title>Genomic Encyclopedia of Type Strains, Phase IV (KMG-V): Genome sequencing to study the core and pangenomes of soil and plant-associated prokaryotes.</title>
        <authorList>
            <person name="Whitman W."/>
        </authorList>
    </citation>
    <scope>NUCLEOTIDE SEQUENCE [LARGE SCALE GENOMIC DNA]</scope>
    <source>
        <strain evidence="17 18">SLV-2362</strain>
    </source>
</reference>
<evidence type="ECO:0000256" key="6">
    <source>
        <dbReference type="ARBA" id="ARBA00022679"/>
    </source>
</evidence>
<evidence type="ECO:0000256" key="7">
    <source>
        <dbReference type="ARBA" id="ARBA00022692"/>
    </source>
</evidence>
<keyword evidence="10 16" id="KW-1133">Transmembrane helix</keyword>
<comment type="pathway">
    <text evidence="2 16">Cell wall biogenesis; peptidoglycan biosynthesis.</text>
</comment>
<dbReference type="UniPathway" id="UPA00219"/>
<dbReference type="EC" id="2.4.99.28" evidence="16"/>
<keyword evidence="18" id="KW-1185">Reference proteome</keyword>
<keyword evidence="8 16" id="KW-0133">Cell shape</keyword>
<dbReference type="GO" id="GO:0008955">
    <property type="term" value="F:peptidoglycan glycosyltransferase activity"/>
    <property type="evidence" value="ECO:0007669"/>
    <property type="project" value="UniProtKB-UniRule"/>
</dbReference>
<proteinExistence type="inferred from homology"/>
<feature type="transmembrane region" description="Helical" evidence="16">
    <location>
        <begin position="178"/>
        <end position="195"/>
    </location>
</feature>
<evidence type="ECO:0000256" key="8">
    <source>
        <dbReference type="ARBA" id="ARBA00022960"/>
    </source>
</evidence>
<evidence type="ECO:0000256" key="2">
    <source>
        <dbReference type="ARBA" id="ARBA00004752"/>
    </source>
</evidence>
<keyword evidence="4 16" id="KW-0132">Cell division</keyword>
<organism evidence="17 18">
    <name type="scientific">Cupriavidus alkaliphilus</name>
    <dbReference type="NCBI Taxonomy" id="942866"/>
    <lineage>
        <taxon>Bacteria</taxon>
        <taxon>Pseudomonadati</taxon>
        <taxon>Pseudomonadota</taxon>
        <taxon>Betaproteobacteria</taxon>
        <taxon>Burkholderiales</taxon>
        <taxon>Burkholderiaceae</taxon>
        <taxon>Cupriavidus</taxon>
    </lineage>
</organism>
<comment type="catalytic activity">
    <reaction evidence="15 16">
        <text>[GlcNAc-(1-&gt;4)-Mur2Ac(oyl-L-Ala-gamma-D-Glu-L-Lys-D-Ala-D-Ala)](n)-di-trans,octa-cis-undecaprenyl diphosphate + beta-D-GlcNAc-(1-&gt;4)-Mur2Ac(oyl-L-Ala-gamma-D-Glu-L-Lys-D-Ala-D-Ala)-di-trans,octa-cis-undecaprenyl diphosphate = [GlcNAc-(1-&gt;4)-Mur2Ac(oyl-L-Ala-gamma-D-Glu-L-Lys-D-Ala-D-Ala)](n+1)-di-trans,octa-cis-undecaprenyl diphosphate + di-trans,octa-cis-undecaprenyl diphosphate + H(+)</text>
        <dbReference type="Rhea" id="RHEA:23708"/>
        <dbReference type="Rhea" id="RHEA-COMP:9602"/>
        <dbReference type="Rhea" id="RHEA-COMP:9603"/>
        <dbReference type="ChEBI" id="CHEBI:15378"/>
        <dbReference type="ChEBI" id="CHEBI:58405"/>
        <dbReference type="ChEBI" id="CHEBI:60033"/>
        <dbReference type="ChEBI" id="CHEBI:78435"/>
        <dbReference type="EC" id="2.4.99.28"/>
    </reaction>
</comment>
<dbReference type="GO" id="GO:0009252">
    <property type="term" value="P:peptidoglycan biosynthetic process"/>
    <property type="evidence" value="ECO:0007669"/>
    <property type="project" value="UniProtKB-UniRule"/>
</dbReference>
<dbReference type="GO" id="GO:0071555">
    <property type="term" value="P:cell wall organization"/>
    <property type="evidence" value="ECO:0007669"/>
    <property type="project" value="UniProtKB-KW"/>
</dbReference>
<dbReference type="EMBL" id="JACHWF010000001">
    <property type="protein sequence ID" value="MBB3005413.1"/>
    <property type="molecule type" value="Genomic_DNA"/>
</dbReference>
<dbReference type="InterPro" id="IPR013437">
    <property type="entry name" value="FtsW"/>
</dbReference>
<accession>A0A1C3TUE0</accession>
<dbReference type="Proteomes" id="UP000578036">
    <property type="component" value="Unassembled WGS sequence"/>
</dbReference>
<keyword evidence="7 16" id="KW-0812">Transmembrane</keyword>
<feature type="transmembrane region" description="Helical" evidence="16">
    <location>
        <begin position="346"/>
        <end position="367"/>
    </location>
</feature>
<evidence type="ECO:0000256" key="4">
    <source>
        <dbReference type="ARBA" id="ARBA00022618"/>
    </source>
</evidence>
<evidence type="ECO:0000256" key="15">
    <source>
        <dbReference type="ARBA" id="ARBA00049902"/>
    </source>
</evidence>
<keyword evidence="11 16" id="KW-0472">Membrane</keyword>
<feature type="transmembrane region" description="Helical" evidence="16">
    <location>
        <begin position="301"/>
        <end position="326"/>
    </location>
</feature>
<keyword evidence="13 16" id="KW-0961">Cell wall biogenesis/degradation</keyword>
<evidence type="ECO:0000256" key="10">
    <source>
        <dbReference type="ARBA" id="ARBA00022989"/>
    </source>
</evidence>
<feature type="transmembrane region" description="Helical" evidence="16">
    <location>
        <begin position="223"/>
        <end position="243"/>
    </location>
</feature>
<feature type="transmembrane region" description="Helical" evidence="16">
    <location>
        <begin position="379"/>
        <end position="400"/>
    </location>
</feature>
<evidence type="ECO:0000256" key="11">
    <source>
        <dbReference type="ARBA" id="ARBA00023136"/>
    </source>
</evidence>
<dbReference type="GO" id="GO:0005886">
    <property type="term" value="C:plasma membrane"/>
    <property type="evidence" value="ECO:0007669"/>
    <property type="project" value="UniProtKB-SubCell"/>
</dbReference>
<evidence type="ECO:0000256" key="5">
    <source>
        <dbReference type="ARBA" id="ARBA00022676"/>
    </source>
</evidence>
<dbReference type="NCBIfam" id="TIGR02614">
    <property type="entry name" value="ftsW"/>
    <property type="match status" value="1"/>
</dbReference>
<comment type="caution">
    <text evidence="17">The sequence shown here is derived from an EMBL/GenBank/DDBJ whole genome shotgun (WGS) entry which is preliminary data.</text>
</comment>
<dbReference type="GO" id="GO:0032153">
    <property type="term" value="C:cell division site"/>
    <property type="evidence" value="ECO:0007669"/>
    <property type="project" value="UniProtKB-UniRule"/>
</dbReference>
<dbReference type="HAMAP" id="MF_00913">
    <property type="entry name" value="PGT_FtsW_proteobact"/>
    <property type="match status" value="1"/>
</dbReference>
<dbReference type="Pfam" id="PF01098">
    <property type="entry name" value="FTSW_RODA_SPOVE"/>
    <property type="match status" value="1"/>
</dbReference>
<evidence type="ECO:0000256" key="13">
    <source>
        <dbReference type="ARBA" id="ARBA00023316"/>
    </source>
</evidence>
<protein>
    <recommendedName>
        <fullName evidence="16">Probable peptidoglycan glycosyltransferase FtsW</fullName>
        <shortName evidence="16">PGT</shortName>
        <ecNumber evidence="16">2.4.99.28</ecNumber>
    </recommendedName>
    <alternativeName>
        <fullName evidence="16">Cell division protein FtsW</fullName>
    </alternativeName>
    <alternativeName>
        <fullName evidence="16">Cell wall polymerase</fullName>
    </alternativeName>
    <alternativeName>
        <fullName evidence="16">Peptidoglycan polymerase</fullName>
        <shortName evidence="16">PG polymerase</shortName>
    </alternativeName>
</protein>
<evidence type="ECO:0000256" key="1">
    <source>
        <dbReference type="ARBA" id="ARBA00004651"/>
    </source>
</evidence>
<keyword evidence="6 16" id="KW-0808">Transferase</keyword>
<evidence type="ECO:0000256" key="12">
    <source>
        <dbReference type="ARBA" id="ARBA00023306"/>
    </source>
</evidence>
<name>A0A1C3TUE0_9BURK</name>
<comment type="similarity">
    <text evidence="14 16">Belongs to the SEDS family. FtsW subfamily.</text>
</comment>
<dbReference type="AlphaFoldDB" id="A0A1C3TUE0"/>
<gene>
    <name evidence="16" type="primary">ftsW</name>
    <name evidence="17" type="ORF">FHX61_000029</name>
</gene>
<comment type="function">
    <text evidence="16">Peptidoglycan polymerase that is essential for cell division.</text>
</comment>
<dbReference type="InterPro" id="IPR001182">
    <property type="entry name" value="FtsW/RodA"/>
</dbReference>
<keyword evidence="5 16" id="KW-0328">Glycosyltransferase</keyword>
<dbReference type="GO" id="GO:0043093">
    <property type="term" value="P:FtsZ-dependent cytokinesis"/>
    <property type="evidence" value="ECO:0007669"/>
    <property type="project" value="UniProtKB-UniRule"/>
</dbReference>
<sequence length="413" mass="44938">MSDAQVKRSGFIGATIGNAWGGLRDAVSGVKPTRSRMMEYDQPMLWVSIVLLALGLVMVYSASIALPDSPRYANYRESHFLLRHAFALGIGLSVGLAAFQVPVKVWDRYAPKLFIVALILLVIVLVPFVGKGVNGARRWIPLGVMNFQPSELMKLAVVLYAANYTVRKQEWMQTVSKGFLPMGVAVVVVGLLLLLEPDMGAFLVIAAVAMGILFLGGINGKLFAGLVGVAIGAFALLITASPWRRERIFAYLNPWEESNALGKAYQLTHSLIAFGRGEWTGVGLGGSIEKLHYLPEAHTDFILAVIGEEFGFIGVLVVIVLFYWLVRRAFNIGRTALQLDRTFAGLVAKGIGVWIGWQTFINMGVNLGLLPTKGLTLPLVSYGGSGILMNCVALAILLRIDYENRVLMRGGKV</sequence>
<evidence type="ECO:0000256" key="14">
    <source>
        <dbReference type="ARBA" id="ARBA00038053"/>
    </source>
</evidence>
<feature type="transmembrane region" description="Helical" evidence="16">
    <location>
        <begin position="113"/>
        <end position="130"/>
    </location>
</feature>
<keyword evidence="3 16" id="KW-1003">Cell membrane</keyword>